<dbReference type="Gene3D" id="3.40.50.10330">
    <property type="entry name" value="Probable inorganic polyphosphate/atp-NAD kinase, domain 1"/>
    <property type="match status" value="1"/>
</dbReference>
<evidence type="ECO:0000256" key="2">
    <source>
        <dbReference type="ARBA" id="ARBA00022679"/>
    </source>
</evidence>
<dbReference type="PANTHER" id="PTHR12358:SF40">
    <property type="entry name" value="SPHINGOSINE KINASE 2"/>
    <property type="match status" value="1"/>
</dbReference>
<feature type="domain" description="DAGKc" evidence="8">
    <location>
        <begin position="160"/>
        <end position="307"/>
    </location>
</feature>
<dbReference type="AlphaFoldDB" id="A0AAV7PZU9"/>
<evidence type="ECO:0000313" key="9">
    <source>
        <dbReference type="EMBL" id="KAJ1131255.1"/>
    </source>
</evidence>
<dbReference type="GO" id="GO:0006669">
    <property type="term" value="P:sphinganine-1-phosphate biosynthetic process"/>
    <property type="evidence" value="ECO:0007669"/>
    <property type="project" value="TreeGrafter"/>
</dbReference>
<dbReference type="EMBL" id="JANPWB010000011">
    <property type="protein sequence ID" value="KAJ1131255.1"/>
    <property type="molecule type" value="Genomic_DNA"/>
</dbReference>
<dbReference type="SMART" id="SM00046">
    <property type="entry name" value="DAGKc"/>
    <property type="match status" value="1"/>
</dbReference>
<dbReference type="EC" id="2.7.1.91" evidence="7"/>
<name>A0AAV7PZU9_PLEWA</name>
<keyword evidence="3" id="KW-0547">Nucleotide-binding</keyword>
<dbReference type="GO" id="GO:0005737">
    <property type="term" value="C:cytoplasm"/>
    <property type="evidence" value="ECO:0007669"/>
    <property type="project" value="TreeGrafter"/>
</dbReference>
<evidence type="ECO:0000256" key="1">
    <source>
        <dbReference type="ARBA" id="ARBA00004308"/>
    </source>
</evidence>
<dbReference type="InterPro" id="IPR017438">
    <property type="entry name" value="ATP-NAD_kinase_N"/>
</dbReference>
<dbReference type="GO" id="GO:0012505">
    <property type="term" value="C:endomembrane system"/>
    <property type="evidence" value="ECO:0007669"/>
    <property type="project" value="UniProtKB-SubCell"/>
</dbReference>
<dbReference type="GO" id="GO:0043065">
    <property type="term" value="P:positive regulation of apoptotic process"/>
    <property type="evidence" value="ECO:0007669"/>
    <property type="project" value="TreeGrafter"/>
</dbReference>
<evidence type="ECO:0000256" key="3">
    <source>
        <dbReference type="ARBA" id="ARBA00022741"/>
    </source>
</evidence>
<dbReference type="GO" id="GO:0008481">
    <property type="term" value="F:sphingosine kinase activity"/>
    <property type="evidence" value="ECO:0007669"/>
    <property type="project" value="UniProtKB-EC"/>
</dbReference>
<keyword evidence="4" id="KW-0418">Kinase</keyword>
<sequence>MRKSLPVELGTMTSESGVYQVGAEALLHGEFGVYPSKGARYALSLTPTELHIQRLVPKPEDDQRTVVPLADMVGCHTLRSTTSCDPAAYFSVYSYPLKKKKVGMSSSRTRQRTVHTFCVDGATQYAQNQALAEKWAMAIKCLVLGVPITSETELEPSLLPRPRRLLLLVNPFGGRGHALQYCHTHILPMITEADISYNLIQTERQNHARELVQAINLAEWDGIVIISGDGLLFEVINGLMERPDWEKAIKMPVGILPCGSGNALAGALNFNGGFEQAMGSELLLNCTLLLCRSIITPMDLVSVTTCSGTRCFSFLSVAWGFVSDVDIESEKYRHMGSARFTVGTMVRLASLRTYRGRLSYLPVTESHLHRSISRSITLAPNGSLSSFQRSPLHRTISDMGLCEERNVLFKRGSSILDTNELPSFDASPSPSPLNALQSSSFPFDSVPDDLAPQNHVLHGVGEPSPVRHMHGPPDDLLVPLSQPVPKNWVTVEGDFILMLALYQSHLGADLFTAPSAYFNDGLIHLFFVKAGITRAALVRLFLAMEKGTHFQLDCPHLHQFHVRAFRLEPLTRKGTLTVDGERVEYGPIQAQIHGSLSNLITGARGVRSSPL</sequence>
<evidence type="ECO:0000256" key="5">
    <source>
        <dbReference type="ARBA" id="ARBA00022840"/>
    </source>
</evidence>
<keyword evidence="2" id="KW-0808">Transferase</keyword>
<dbReference type="InterPro" id="IPR016064">
    <property type="entry name" value="NAD/diacylglycerol_kinase_sf"/>
</dbReference>
<accession>A0AAV7PZU9</accession>
<gene>
    <name evidence="9" type="ORF">NDU88_009594</name>
</gene>
<evidence type="ECO:0000313" key="10">
    <source>
        <dbReference type="Proteomes" id="UP001066276"/>
    </source>
</evidence>
<dbReference type="FunFam" id="3.40.50.10330:FF:000005">
    <property type="entry name" value="Sphingosine kinase 2"/>
    <property type="match status" value="1"/>
</dbReference>
<evidence type="ECO:0000256" key="4">
    <source>
        <dbReference type="ARBA" id="ARBA00022777"/>
    </source>
</evidence>
<dbReference type="InterPro" id="IPR050187">
    <property type="entry name" value="Lipid_Phosphate_FormReg"/>
</dbReference>
<dbReference type="GO" id="GO:0016020">
    <property type="term" value="C:membrane"/>
    <property type="evidence" value="ECO:0007669"/>
    <property type="project" value="TreeGrafter"/>
</dbReference>
<keyword evidence="10" id="KW-1185">Reference proteome</keyword>
<dbReference type="PROSITE" id="PS50146">
    <property type="entry name" value="DAGK"/>
    <property type="match status" value="1"/>
</dbReference>
<dbReference type="Proteomes" id="UP001066276">
    <property type="component" value="Chromosome 7"/>
</dbReference>
<comment type="subcellular location">
    <subcellularLocation>
        <location evidence="1">Endomembrane system</location>
    </subcellularLocation>
</comment>
<protein>
    <recommendedName>
        <fullName evidence="7">sphingosine kinase</fullName>
        <ecNumber evidence="7">2.7.1.91</ecNumber>
    </recommendedName>
</protein>
<organism evidence="9 10">
    <name type="scientific">Pleurodeles waltl</name>
    <name type="common">Iberian ribbed newt</name>
    <dbReference type="NCBI Taxonomy" id="8319"/>
    <lineage>
        <taxon>Eukaryota</taxon>
        <taxon>Metazoa</taxon>
        <taxon>Chordata</taxon>
        <taxon>Craniata</taxon>
        <taxon>Vertebrata</taxon>
        <taxon>Euteleostomi</taxon>
        <taxon>Amphibia</taxon>
        <taxon>Batrachia</taxon>
        <taxon>Caudata</taxon>
        <taxon>Salamandroidea</taxon>
        <taxon>Salamandridae</taxon>
        <taxon>Pleurodelinae</taxon>
        <taxon>Pleurodeles</taxon>
    </lineage>
</organism>
<dbReference type="PANTHER" id="PTHR12358">
    <property type="entry name" value="SPHINGOSINE KINASE"/>
    <property type="match status" value="1"/>
</dbReference>
<keyword evidence="6" id="KW-0472">Membrane</keyword>
<dbReference type="SUPFAM" id="SSF111331">
    <property type="entry name" value="NAD kinase/diacylglycerol kinase-like"/>
    <property type="match status" value="1"/>
</dbReference>
<reference evidence="9" key="1">
    <citation type="journal article" date="2022" name="bioRxiv">
        <title>Sequencing and chromosome-scale assembly of the giantPleurodeles waltlgenome.</title>
        <authorList>
            <person name="Brown T."/>
            <person name="Elewa A."/>
            <person name="Iarovenko S."/>
            <person name="Subramanian E."/>
            <person name="Araus A.J."/>
            <person name="Petzold A."/>
            <person name="Susuki M."/>
            <person name="Suzuki K.-i.T."/>
            <person name="Hayashi T."/>
            <person name="Toyoda A."/>
            <person name="Oliveira C."/>
            <person name="Osipova E."/>
            <person name="Leigh N.D."/>
            <person name="Simon A."/>
            <person name="Yun M.H."/>
        </authorList>
    </citation>
    <scope>NUCLEOTIDE SEQUENCE</scope>
    <source>
        <strain evidence="9">20211129_DDA</strain>
        <tissue evidence="9">Liver</tissue>
    </source>
</reference>
<dbReference type="InterPro" id="IPR045540">
    <property type="entry name" value="YegS/DAGK_C"/>
</dbReference>
<dbReference type="GO" id="GO:0005524">
    <property type="term" value="F:ATP binding"/>
    <property type="evidence" value="ECO:0007669"/>
    <property type="project" value="UniProtKB-KW"/>
</dbReference>
<evidence type="ECO:0000259" key="8">
    <source>
        <dbReference type="PROSITE" id="PS50146"/>
    </source>
</evidence>
<keyword evidence="5" id="KW-0067">ATP-binding</keyword>
<proteinExistence type="predicted"/>
<dbReference type="Pfam" id="PF00781">
    <property type="entry name" value="DAGK_cat"/>
    <property type="match status" value="1"/>
</dbReference>
<evidence type="ECO:0000256" key="6">
    <source>
        <dbReference type="ARBA" id="ARBA00023136"/>
    </source>
</evidence>
<comment type="caution">
    <text evidence="9">The sequence shown here is derived from an EMBL/GenBank/DDBJ whole genome shotgun (WGS) entry which is preliminary data.</text>
</comment>
<dbReference type="GO" id="GO:0046512">
    <property type="term" value="P:sphingosine biosynthetic process"/>
    <property type="evidence" value="ECO:0007669"/>
    <property type="project" value="TreeGrafter"/>
</dbReference>
<evidence type="ECO:0000256" key="7">
    <source>
        <dbReference type="ARBA" id="ARBA00044037"/>
    </source>
</evidence>
<dbReference type="Gene3D" id="2.60.200.40">
    <property type="match status" value="1"/>
</dbReference>
<dbReference type="Pfam" id="PF19279">
    <property type="entry name" value="YegS_C"/>
    <property type="match status" value="1"/>
</dbReference>
<dbReference type="InterPro" id="IPR001206">
    <property type="entry name" value="Diacylglycerol_kinase_cat_dom"/>
</dbReference>